<reference evidence="2" key="2">
    <citation type="submission" date="2022-06" db="UniProtKB">
        <authorList>
            <consortium name="EnsemblMetazoa"/>
        </authorList>
    </citation>
    <scope>IDENTIFICATION</scope>
    <source>
        <strain evidence="2">DF5081</strain>
    </source>
</reference>
<dbReference type="InterPro" id="IPR009667">
    <property type="entry name" value="DUF1258"/>
</dbReference>
<protein>
    <submittedName>
        <fullName evidence="2">Uncharacterized protein</fullName>
    </submittedName>
</protein>
<evidence type="ECO:0000313" key="2">
    <source>
        <dbReference type="EnsemblMetazoa" id="CJA33525a.1"/>
    </source>
</evidence>
<sequence>MSSRPKRLRLSCRKVCELWFPDDETNPDECDGIGDNSMVNEETEGFWEEHVENTERISTGEEFHACLNAVNIVESEKKEINQYYKQISDQELAQLHYLNSTTQSMACVNRYFEAHKPINRLVMENLIKKPGRTTHFEACAHCASDELLCVCTEFHKCEITYASVTSVIHTFLDCFAEKVQEVHRRIKSGTRTTTIKAAKFIRSVQSEKPAELKIHVTLGWDGVKISRNSSTELWPFTALCLDLEDIERSKQAANMLLGIFRSQKKPTYKIFDRIITYMCHQFNSIPDWNGMRVLVKVVNLSCDDQARRLVYNMKQFSSPGSCYHCLSQQTKIKKVDNGTILRRNVKCNVPKHLDDGLRSHGKYPKTNEMVPMWEVPLDLMHHFELGVFSRLIAEIFIETTTPLFMKIDVSEQELKDCLEIKLPSHYRALRLFFGKMTATEKGVFFMTALVRLALTNLLHPLVSLLILSLGALYTLLTSPVFQYQDIANQVSCNI</sequence>
<keyword evidence="3" id="KW-1185">Reference proteome</keyword>
<feature type="transmembrane region" description="Helical" evidence="1">
    <location>
        <begin position="457"/>
        <end position="476"/>
    </location>
</feature>
<name>A0A8R1ECT3_CAEJA</name>
<dbReference type="AlphaFoldDB" id="A0A8R1ECT3"/>
<evidence type="ECO:0000313" key="3">
    <source>
        <dbReference type="Proteomes" id="UP000005237"/>
    </source>
</evidence>
<dbReference type="Proteomes" id="UP000005237">
    <property type="component" value="Unassembled WGS sequence"/>
</dbReference>
<reference evidence="3" key="1">
    <citation type="submission" date="2010-08" db="EMBL/GenBank/DDBJ databases">
        <authorList>
            <consortium name="Caenorhabditis japonica Sequencing Consortium"/>
            <person name="Wilson R.K."/>
        </authorList>
    </citation>
    <scope>NUCLEOTIDE SEQUENCE [LARGE SCALE GENOMIC DNA]</scope>
    <source>
        <strain evidence="3">DF5081</strain>
    </source>
</reference>
<dbReference type="Pfam" id="PF06869">
    <property type="entry name" value="DUF1258"/>
    <property type="match status" value="1"/>
</dbReference>
<dbReference type="EnsemblMetazoa" id="CJA33525a.1">
    <property type="protein sequence ID" value="CJA33525a.1"/>
    <property type="gene ID" value="WBGene00209372"/>
</dbReference>
<organism evidence="2 3">
    <name type="scientific">Caenorhabditis japonica</name>
    <dbReference type="NCBI Taxonomy" id="281687"/>
    <lineage>
        <taxon>Eukaryota</taxon>
        <taxon>Metazoa</taxon>
        <taxon>Ecdysozoa</taxon>
        <taxon>Nematoda</taxon>
        <taxon>Chromadorea</taxon>
        <taxon>Rhabditida</taxon>
        <taxon>Rhabditina</taxon>
        <taxon>Rhabditomorpha</taxon>
        <taxon>Rhabditoidea</taxon>
        <taxon>Rhabditidae</taxon>
        <taxon>Peloderinae</taxon>
        <taxon>Caenorhabditis</taxon>
    </lineage>
</organism>
<keyword evidence="1" id="KW-0472">Membrane</keyword>
<accession>A0A8R1ECT3</accession>
<proteinExistence type="predicted"/>
<keyword evidence="1" id="KW-1133">Transmembrane helix</keyword>
<keyword evidence="1" id="KW-0812">Transmembrane</keyword>
<evidence type="ECO:0000256" key="1">
    <source>
        <dbReference type="SAM" id="Phobius"/>
    </source>
</evidence>